<dbReference type="InterPro" id="IPR030395">
    <property type="entry name" value="GP_PDE_dom"/>
</dbReference>
<dbReference type="PANTHER" id="PTHR43620">
    <property type="entry name" value="GLYCEROPHOSPHORYL DIESTER PHOSPHODIESTERASE"/>
    <property type="match status" value="1"/>
</dbReference>
<dbReference type="EMBL" id="QGDQ01000003">
    <property type="protein sequence ID" value="PWJ55386.1"/>
    <property type="molecule type" value="Genomic_DNA"/>
</dbReference>
<evidence type="ECO:0000256" key="4">
    <source>
        <dbReference type="ARBA" id="ARBA00022798"/>
    </source>
</evidence>
<dbReference type="PROSITE" id="PS51704">
    <property type="entry name" value="GP_PDE"/>
    <property type="match status" value="1"/>
</dbReference>
<dbReference type="GO" id="GO:0008889">
    <property type="term" value="F:glycerophosphodiester phosphodiesterase activity"/>
    <property type="evidence" value="ECO:0007669"/>
    <property type="project" value="UniProtKB-EC"/>
</dbReference>
<feature type="region of interest" description="Disordered" evidence="7">
    <location>
        <begin position="363"/>
        <end position="384"/>
    </location>
</feature>
<comment type="catalytic activity">
    <reaction evidence="6">
        <text>a sn-glycero-3-phosphodiester + H2O = an alcohol + sn-glycerol 3-phosphate + H(+)</text>
        <dbReference type="Rhea" id="RHEA:12969"/>
        <dbReference type="ChEBI" id="CHEBI:15377"/>
        <dbReference type="ChEBI" id="CHEBI:15378"/>
        <dbReference type="ChEBI" id="CHEBI:30879"/>
        <dbReference type="ChEBI" id="CHEBI:57597"/>
        <dbReference type="ChEBI" id="CHEBI:83408"/>
        <dbReference type="EC" id="3.1.4.46"/>
    </reaction>
</comment>
<reference evidence="9 10" key="1">
    <citation type="submission" date="2018-03" db="EMBL/GenBank/DDBJ databases">
        <title>Genomic Encyclopedia of Archaeal and Bacterial Type Strains, Phase II (KMG-II): from individual species to whole genera.</title>
        <authorList>
            <person name="Goeker M."/>
        </authorList>
    </citation>
    <scope>NUCLEOTIDE SEQUENCE [LARGE SCALE GENOMIC DNA]</scope>
    <source>
        <strain evidence="9 10">DSM 44889</strain>
    </source>
</reference>
<comment type="similarity">
    <text evidence="1">Belongs to the glycerophosphoryl diester phosphodiesterase family.</text>
</comment>
<name>A0A316AC76_9ACTN</name>
<dbReference type="PANTHER" id="PTHR43620:SF7">
    <property type="entry name" value="GLYCEROPHOSPHODIESTER PHOSPHODIESTERASE GDPD5-RELATED"/>
    <property type="match status" value="1"/>
</dbReference>
<keyword evidence="10" id="KW-1185">Reference proteome</keyword>
<dbReference type="InterPro" id="IPR017946">
    <property type="entry name" value="PLC-like_Pdiesterase_TIM-brl"/>
</dbReference>
<proteinExistence type="inferred from homology"/>
<dbReference type="Gene3D" id="3.20.20.190">
    <property type="entry name" value="Phosphatidylinositol (PI) phosphodiesterase"/>
    <property type="match status" value="1"/>
</dbReference>
<dbReference type="EC" id="3.1.4.46" evidence="2"/>
<protein>
    <recommendedName>
        <fullName evidence="2">glycerophosphodiester phosphodiesterase</fullName>
        <ecNumber evidence="2">3.1.4.46</ecNumber>
    </recommendedName>
</protein>
<evidence type="ECO:0000256" key="3">
    <source>
        <dbReference type="ARBA" id="ARBA00022729"/>
    </source>
</evidence>
<organism evidence="9 10">
    <name type="scientific">Quadrisphaera granulorum</name>
    <dbReference type="NCBI Taxonomy" id="317664"/>
    <lineage>
        <taxon>Bacteria</taxon>
        <taxon>Bacillati</taxon>
        <taxon>Actinomycetota</taxon>
        <taxon>Actinomycetes</taxon>
        <taxon>Kineosporiales</taxon>
        <taxon>Kineosporiaceae</taxon>
        <taxon>Quadrisphaera</taxon>
    </lineage>
</organism>
<evidence type="ECO:0000313" key="10">
    <source>
        <dbReference type="Proteomes" id="UP000245469"/>
    </source>
</evidence>
<dbReference type="GO" id="GO:0042597">
    <property type="term" value="C:periplasmic space"/>
    <property type="evidence" value="ECO:0007669"/>
    <property type="project" value="TreeGrafter"/>
</dbReference>
<evidence type="ECO:0000259" key="8">
    <source>
        <dbReference type="PROSITE" id="PS51704"/>
    </source>
</evidence>
<keyword evidence="5" id="KW-0378">Hydrolase</keyword>
<keyword evidence="4" id="KW-0319">Glycerol metabolism</keyword>
<feature type="compositionally biased region" description="Low complexity" evidence="7">
    <location>
        <begin position="374"/>
        <end position="384"/>
    </location>
</feature>
<dbReference type="Proteomes" id="UP000245469">
    <property type="component" value="Unassembled WGS sequence"/>
</dbReference>
<gene>
    <name evidence="9" type="ORF">BXY45_10356</name>
</gene>
<dbReference type="SUPFAM" id="SSF51695">
    <property type="entry name" value="PLC-like phosphodiesterases"/>
    <property type="match status" value="1"/>
</dbReference>
<dbReference type="Pfam" id="PF03009">
    <property type="entry name" value="GDPD"/>
    <property type="match status" value="1"/>
</dbReference>
<evidence type="ECO:0000256" key="1">
    <source>
        <dbReference type="ARBA" id="ARBA00007277"/>
    </source>
</evidence>
<evidence type="ECO:0000313" key="9">
    <source>
        <dbReference type="EMBL" id="PWJ55386.1"/>
    </source>
</evidence>
<dbReference type="GO" id="GO:0006629">
    <property type="term" value="P:lipid metabolic process"/>
    <property type="evidence" value="ECO:0007669"/>
    <property type="project" value="InterPro"/>
</dbReference>
<comment type="caution">
    <text evidence="9">The sequence shown here is derived from an EMBL/GenBank/DDBJ whole genome shotgun (WGS) entry which is preliminary data.</text>
</comment>
<feature type="domain" description="GP-PDE" evidence="8">
    <location>
        <begin position="41"/>
        <end position="355"/>
    </location>
</feature>
<keyword evidence="3" id="KW-0732">Signal</keyword>
<dbReference type="AlphaFoldDB" id="A0A316AC76"/>
<evidence type="ECO:0000256" key="5">
    <source>
        <dbReference type="ARBA" id="ARBA00022801"/>
    </source>
</evidence>
<evidence type="ECO:0000256" key="6">
    <source>
        <dbReference type="ARBA" id="ARBA00047512"/>
    </source>
</evidence>
<evidence type="ECO:0000256" key="7">
    <source>
        <dbReference type="SAM" id="MobiDB-lite"/>
    </source>
</evidence>
<dbReference type="GO" id="GO:0006071">
    <property type="term" value="P:glycerol metabolic process"/>
    <property type="evidence" value="ECO:0007669"/>
    <property type="project" value="UniProtKB-KW"/>
</dbReference>
<sequence>MAETDSSHLHLLFISCPAGIHVRGGEWVFVSSASPLVGVVPSVIGHRGASGYRPENTLASYELAARLGADRIEPDLVPTRDGVLVLRHESEVTHSTDVATRPEFATRRCTRVVEGREVTGWFTEDLTYAELRSLRAVEPRPHLRPTTTVYDGLYEVPTFVELLELAAQLRAELGRRIVVTAEVKDPSRYAADGFDIAAMVIAELRGLGLDTPDAPVALQCFEAGFLRRLRAEGLTVPLVQLVEDNDAGRAACTPWGLREVSTYAQVLAPSKEMVLPVAADGTLGPATPLVADAHRAGLEVHVWTLRNENSFLPPSLRVGMSDAAPGRALVEHLAFLDAGVDGIFTDHPDTAFEARRLWATGKAVPGARRGGSASGAPAGQPVAS</sequence>
<accession>A0A316AC76</accession>
<evidence type="ECO:0000256" key="2">
    <source>
        <dbReference type="ARBA" id="ARBA00012247"/>
    </source>
</evidence>
<dbReference type="OrthoDB" id="9758957at2"/>